<reference evidence="3" key="1">
    <citation type="submission" date="2015-04" db="EMBL/GenBank/DDBJ databases">
        <title>The genome sequence of the plant pathogenic Rhizarian Plasmodiophora brassicae reveals insights in its biotrophic life cycle and the origin of chitin synthesis.</title>
        <authorList>
            <person name="Schwelm A."/>
            <person name="Fogelqvist J."/>
            <person name="Knaust A."/>
            <person name="Julke S."/>
            <person name="Lilja T."/>
            <person name="Dhandapani V."/>
            <person name="Bonilla-Rosso G."/>
            <person name="Karlsson M."/>
            <person name="Shevchenko A."/>
            <person name="Choi S.R."/>
            <person name="Kim H.G."/>
            <person name="Park J.Y."/>
            <person name="Lim Y.P."/>
            <person name="Ludwig-Muller J."/>
            <person name="Dixelius C."/>
        </authorList>
    </citation>
    <scope>NUCLEOTIDE SEQUENCE</scope>
    <source>
        <tissue evidence="3">Potato root galls</tissue>
    </source>
</reference>
<evidence type="ECO:0000256" key="2">
    <source>
        <dbReference type="SAM" id="MobiDB-lite"/>
    </source>
</evidence>
<dbReference type="AlphaFoldDB" id="A0A0H5QNE8"/>
<sequence length="267" mass="30151">MKPSEVWIRGEQDEKNPVAFEMPDGLPIKLTNGPPLSAEEHLLQVRREAERLPDVFQAKLPLPDSSRRKSAGIKRKSAYVPMSAHERLPNPQWSMEFTLRFQQLRRSFSMMASQPKSPQPTIHRTPLPHPNNSKAWRQRILDERMFPTLTEMLILDQVAARSAVSYISDVVHPDSGGALNQSLFKWLWALLLHLEQPLLAETSAVLCSLYRSLATRRAVSENISDETIANINIILCIVQHIFGQSIPMDSTSHHLAKPSPTTEEANG</sequence>
<proteinExistence type="inferred from homology"/>
<dbReference type="PANTHER" id="PTHR12794:SF0">
    <property type="entry name" value="GEM-ASSOCIATED PROTEIN 2"/>
    <property type="match status" value="1"/>
</dbReference>
<dbReference type="Gene3D" id="1.20.58.1070">
    <property type="match status" value="1"/>
</dbReference>
<feature type="region of interest" description="Disordered" evidence="2">
    <location>
        <begin position="1"/>
        <end position="35"/>
    </location>
</feature>
<dbReference type="GO" id="GO:0032797">
    <property type="term" value="C:SMN complex"/>
    <property type="evidence" value="ECO:0007669"/>
    <property type="project" value="TreeGrafter"/>
</dbReference>
<evidence type="ECO:0008006" key="4">
    <source>
        <dbReference type="Google" id="ProtNLM"/>
    </source>
</evidence>
<dbReference type="GO" id="GO:0000387">
    <property type="term" value="P:spliceosomal snRNP assembly"/>
    <property type="evidence" value="ECO:0007669"/>
    <property type="project" value="InterPro"/>
</dbReference>
<dbReference type="GO" id="GO:0005634">
    <property type="term" value="C:nucleus"/>
    <property type="evidence" value="ECO:0007669"/>
    <property type="project" value="TreeGrafter"/>
</dbReference>
<protein>
    <recommendedName>
        <fullName evidence="4">Gem-associated protein 2</fullName>
    </recommendedName>
</protein>
<comment type="similarity">
    <text evidence="1">Belongs to the gemin-2 family.</text>
</comment>
<organism evidence="3">
    <name type="scientific">Spongospora subterranea</name>
    <dbReference type="NCBI Taxonomy" id="70186"/>
    <lineage>
        <taxon>Eukaryota</taxon>
        <taxon>Sar</taxon>
        <taxon>Rhizaria</taxon>
        <taxon>Endomyxa</taxon>
        <taxon>Phytomyxea</taxon>
        <taxon>Plasmodiophorida</taxon>
        <taxon>Plasmodiophoridae</taxon>
        <taxon>Spongospora</taxon>
    </lineage>
</organism>
<evidence type="ECO:0000256" key="1">
    <source>
        <dbReference type="ARBA" id="ARBA00025758"/>
    </source>
</evidence>
<evidence type="ECO:0000313" key="3">
    <source>
        <dbReference type="EMBL" id="CRZ03523.1"/>
    </source>
</evidence>
<accession>A0A0H5QNE8</accession>
<dbReference type="EMBL" id="HACM01003081">
    <property type="protein sequence ID" value="CRZ03523.1"/>
    <property type="molecule type" value="Transcribed_RNA"/>
</dbReference>
<name>A0A0H5QNE8_9EUKA</name>
<dbReference type="PANTHER" id="PTHR12794">
    <property type="entry name" value="GEMIN2"/>
    <property type="match status" value="1"/>
</dbReference>
<dbReference type="InterPro" id="IPR035426">
    <property type="entry name" value="Gemin2/Brr1"/>
</dbReference>
<dbReference type="Pfam" id="PF04938">
    <property type="entry name" value="SIP1"/>
    <property type="match status" value="1"/>
</dbReference>